<evidence type="ECO:0000313" key="9">
    <source>
        <dbReference type="EMBL" id="KYH32565.1"/>
    </source>
</evidence>
<dbReference type="GO" id="GO:0000455">
    <property type="term" value="P:enzyme-directed rRNA pseudouridine synthesis"/>
    <property type="evidence" value="ECO:0007669"/>
    <property type="project" value="TreeGrafter"/>
</dbReference>
<evidence type="ECO:0000256" key="4">
    <source>
        <dbReference type="ARBA" id="ARBA00023235"/>
    </source>
</evidence>
<evidence type="ECO:0000256" key="5">
    <source>
        <dbReference type="PIRSR" id="PIRSR606225-1"/>
    </source>
</evidence>
<dbReference type="RefSeq" id="WP_236713006.1">
    <property type="nucleotide sequence ID" value="NZ_LTBC01000003.1"/>
</dbReference>
<dbReference type="InterPro" id="IPR036986">
    <property type="entry name" value="S4_RNA-bd_sf"/>
</dbReference>
<dbReference type="Proteomes" id="UP000075670">
    <property type="component" value="Unassembled WGS sequence"/>
</dbReference>
<dbReference type="InterPro" id="IPR006224">
    <property type="entry name" value="PsdUridine_synth_RluA-like_CS"/>
</dbReference>
<dbReference type="NCBIfam" id="TIGR00005">
    <property type="entry name" value="rluA_subfam"/>
    <property type="match status" value="1"/>
</dbReference>
<dbReference type="PROSITE" id="PS50889">
    <property type="entry name" value="S4"/>
    <property type="match status" value="1"/>
</dbReference>
<evidence type="ECO:0000256" key="1">
    <source>
        <dbReference type="ARBA" id="ARBA00000073"/>
    </source>
</evidence>
<evidence type="ECO:0000259" key="8">
    <source>
        <dbReference type="Pfam" id="PF00849"/>
    </source>
</evidence>
<evidence type="ECO:0000313" key="10">
    <source>
        <dbReference type="Proteomes" id="UP000075670"/>
    </source>
</evidence>
<gene>
    <name evidence="9" type="primary">rluD</name>
    <name evidence="9" type="ORF">MOMUL_11670</name>
</gene>
<dbReference type="PANTHER" id="PTHR21600">
    <property type="entry name" value="MITOCHONDRIAL RNA PSEUDOURIDINE SYNTHASE"/>
    <property type="match status" value="1"/>
</dbReference>
<dbReference type="Gene3D" id="3.30.2350.10">
    <property type="entry name" value="Pseudouridine synthase"/>
    <property type="match status" value="1"/>
</dbReference>
<protein>
    <recommendedName>
        <fullName evidence="7">Pseudouridine synthase</fullName>
        <ecNumber evidence="7">5.4.99.-</ecNumber>
    </recommendedName>
</protein>
<dbReference type="SUPFAM" id="SSF55120">
    <property type="entry name" value="Pseudouridine synthase"/>
    <property type="match status" value="1"/>
</dbReference>
<dbReference type="InterPro" id="IPR006145">
    <property type="entry name" value="PsdUridine_synth_RsuA/RluA"/>
</dbReference>
<keyword evidence="4 7" id="KW-0413">Isomerase</keyword>
<keyword evidence="3 6" id="KW-0694">RNA-binding</keyword>
<dbReference type="GO" id="GO:0009982">
    <property type="term" value="F:pseudouridine synthase activity"/>
    <property type="evidence" value="ECO:0007669"/>
    <property type="project" value="InterPro"/>
</dbReference>
<sequence length="311" mass="34496">MSRRIELEVPPQDRGKRLDAWLAGELEGVSRSRVQQLLDAGEVTFCGGERPKANFRLRGGEKIQVNLPEPARLEVGPEPIPLDILYEDKDIIVVNKPQGMVVHPAPGNEHGTLVNALLYHCGDLSGINGVLRPGIVHRLDKDTSGILVAAKNDVAHQGLAAQIKAHSMKRVYLALVHGVVTEPRGRIEAPIGRHPVDRQRMAVTEKNSREAITHYRVLEQFDRYTLLEARLETGRTHQIRVHMAFLGHPVVGDPKYGPRHCPFDLPGQLLHAGCLGFNHPVRGDYLEFTAPPPPVFLQVLGTLRREKKGEG</sequence>
<dbReference type="Pfam" id="PF00849">
    <property type="entry name" value="PseudoU_synth_2"/>
    <property type="match status" value="1"/>
</dbReference>
<dbReference type="EC" id="5.4.99.-" evidence="7"/>
<dbReference type="EMBL" id="LTBC01000003">
    <property type="protein sequence ID" value="KYH32565.1"/>
    <property type="molecule type" value="Genomic_DNA"/>
</dbReference>
<proteinExistence type="inferred from homology"/>
<evidence type="ECO:0000256" key="6">
    <source>
        <dbReference type="PROSITE-ProRule" id="PRU00182"/>
    </source>
</evidence>
<feature type="domain" description="Pseudouridine synthase RsuA/RluA-like" evidence="8">
    <location>
        <begin position="90"/>
        <end position="244"/>
    </location>
</feature>
<dbReference type="CDD" id="cd02869">
    <property type="entry name" value="PseudoU_synth_RluA_like"/>
    <property type="match status" value="1"/>
</dbReference>
<dbReference type="InterPro" id="IPR020103">
    <property type="entry name" value="PsdUridine_synth_cat_dom_sf"/>
</dbReference>
<comment type="catalytic activity">
    <reaction evidence="1 7">
        <text>a uridine in RNA = a pseudouridine in RNA</text>
        <dbReference type="Rhea" id="RHEA:48348"/>
        <dbReference type="Rhea" id="RHEA-COMP:12068"/>
        <dbReference type="Rhea" id="RHEA-COMP:12069"/>
        <dbReference type="ChEBI" id="CHEBI:65314"/>
        <dbReference type="ChEBI" id="CHEBI:65315"/>
    </reaction>
</comment>
<keyword evidence="10" id="KW-1185">Reference proteome</keyword>
<dbReference type="Gene3D" id="3.10.290.10">
    <property type="entry name" value="RNA-binding S4 domain"/>
    <property type="match status" value="1"/>
</dbReference>
<dbReference type="FunFam" id="3.30.2350.10:FF:000006">
    <property type="entry name" value="Pseudouridine synthase"/>
    <property type="match status" value="1"/>
</dbReference>
<comment type="similarity">
    <text evidence="2 7">Belongs to the pseudouridine synthase RluA family.</text>
</comment>
<comment type="function">
    <text evidence="7">Responsible for synthesis of pseudouridine from uracil.</text>
</comment>
<evidence type="ECO:0000256" key="3">
    <source>
        <dbReference type="ARBA" id="ARBA00022884"/>
    </source>
</evidence>
<dbReference type="CDD" id="cd00165">
    <property type="entry name" value="S4"/>
    <property type="match status" value="1"/>
</dbReference>
<evidence type="ECO:0000256" key="2">
    <source>
        <dbReference type="ARBA" id="ARBA00010876"/>
    </source>
</evidence>
<dbReference type="InterPro" id="IPR050188">
    <property type="entry name" value="RluA_PseudoU_synthase"/>
</dbReference>
<reference evidence="9 10" key="1">
    <citation type="submission" date="2016-02" db="EMBL/GenBank/DDBJ databases">
        <title>Genome sequence of Moorella mulderi DSM 14980.</title>
        <authorList>
            <person name="Poehlein A."/>
            <person name="Daniel R."/>
        </authorList>
    </citation>
    <scope>NUCLEOTIDE SEQUENCE [LARGE SCALE GENOMIC DNA]</scope>
    <source>
        <strain evidence="9 10">DSM 14980</strain>
    </source>
</reference>
<dbReference type="PROSITE" id="PS01129">
    <property type="entry name" value="PSI_RLU"/>
    <property type="match status" value="1"/>
</dbReference>
<evidence type="ECO:0000256" key="7">
    <source>
        <dbReference type="RuleBase" id="RU362028"/>
    </source>
</evidence>
<name>A0A151AY37_9FIRM</name>
<feature type="active site" evidence="5">
    <location>
        <position position="140"/>
    </location>
</feature>
<dbReference type="GO" id="GO:0003723">
    <property type="term" value="F:RNA binding"/>
    <property type="evidence" value="ECO:0007669"/>
    <property type="project" value="UniProtKB-KW"/>
</dbReference>
<dbReference type="SUPFAM" id="SSF55174">
    <property type="entry name" value="Alpha-L RNA-binding motif"/>
    <property type="match status" value="1"/>
</dbReference>
<comment type="caution">
    <text evidence="9">The sequence shown here is derived from an EMBL/GenBank/DDBJ whole genome shotgun (WGS) entry which is preliminary data.</text>
</comment>
<accession>A0A151AY37</accession>
<organism evidence="9 10">
    <name type="scientific">Moorella mulderi DSM 14980</name>
    <dbReference type="NCBI Taxonomy" id="1122241"/>
    <lineage>
        <taxon>Bacteria</taxon>
        <taxon>Bacillati</taxon>
        <taxon>Bacillota</taxon>
        <taxon>Clostridia</taxon>
        <taxon>Neomoorellales</taxon>
        <taxon>Neomoorellaceae</taxon>
        <taxon>Neomoorella</taxon>
    </lineage>
</organism>
<dbReference type="AlphaFoldDB" id="A0A151AY37"/>
<dbReference type="InterPro" id="IPR006225">
    <property type="entry name" value="PsdUridine_synth_RluC/D"/>
</dbReference>
<dbReference type="PATRIC" id="fig|1122241.3.peg.1226"/>
<dbReference type="PANTHER" id="PTHR21600:SF44">
    <property type="entry name" value="RIBOSOMAL LARGE SUBUNIT PSEUDOURIDINE SYNTHASE D"/>
    <property type="match status" value="1"/>
</dbReference>
<dbReference type="GO" id="GO:0140098">
    <property type="term" value="F:catalytic activity, acting on RNA"/>
    <property type="evidence" value="ECO:0007669"/>
    <property type="project" value="UniProtKB-ARBA"/>
</dbReference>